<dbReference type="InterPro" id="IPR050147">
    <property type="entry name" value="Ser/Thr_Dehydratase"/>
</dbReference>
<dbReference type="RefSeq" id="WP_139629253.1">
    <property type="nucleotide sequence ID" value="NZ_VDLX02000002.1"/>
</dbReference>
<evidence type="ECO:0000256" key="3">
    <source>
        <dbReference type="ARBA" id="ARBA00023239"/>
    </source>
</evidence>
<feature type="domain" description="Tryptophan synthase beta chain-like PALP" evidence="4">
    <location>
        <begin position="25"/>
        <end position="301"/>
    </location>
</feature>
<dbReference type="OrthoDB" id="9811476at2"/>
<protein>
    <submittedName>
        <fullName evidence="5">Pyridoxal-phosphate dependent enzyme</fullName>
    </submittedName>
</protein>
<evidence type="ECO:0000259" key="4">
    <source>
        <dbReference type="Pfam" id="PF00291"/>
    </source>
</evidence>
<dbReference type="PANTHER" id="PTHR48078:SF17">
    <property type="entry name" value="THREONINE DEHYDRATASE"/>
    <property type="match status" value="1"/>
</dbReference>
<dbReference type="PANTHER" id="PTHR48078">
    <property type="entry name" value="THREONINE DEHYDRATASE, MITOCHONDRIAL-RELATED"/>
    <property type="match status" value="1"/>
</dbReference>
<evidence type="ECO:0000256" key="1">
    <source>
        <dbReference type="ARBA" id="ARBA00001933"/>
    </source>
</evidence>
<accession>A0A5C4WRS5</accession>
<dbReference type="AlphaFoldDB" id="A0A5C4WRS5"/>
<dbReference type="InterPro" id="IPR001926">
    <property type="entry name" value="TrpB-like_PALP"/>
</dbReference>
<dbReference type="Pfam" id="PF00291">
    <property type="entry name" value="PALP"/>
    <property type="match status" value="1"/>
</dbReference>
<organism evidence="5 6">
    <name type="scientific">Nonomuraea phyllanthi</name>
    <dbReference type="NCBI Taxonomy" id="2219224"/>
    <lineage>
        <taxon>Bacteria</taxon>
        <taxon>Bacillati</taxon>
        <taxon>Actinomycetota</taxon>
        <taxon>Actinomycetes</taxon>
        <taxon>Streptosporangiales</taxon>
        <taxon>Streptosporangiaceae</taxon>
        <taxon>Nonomuraea</taxon>
    </lineage>
</organism>
<reference evidence="5 6" key="1">
    <citation type="submission" date="2019-10" db="EMBL/GenBank/DDBJ databases">
        <title>Nonomuraea sp. nov., isolated from Phyllanthus amarus.</title>
        <authorList>
            <person name="Klykleung N."/>
            <person name="Tanasupawat S."/>
        </authorList>
    </citation>
    <scope>NUCLEOTIDE SEQUENCE [LARGE SCALE GENOMIC DNA]</scope>
    <source>
        <strain evidence="5 6">PA1-10</strain>
    </source>
</reference>
<dbReference type="Proteomes" id="UP000312512">
    <property type="component" value="Unassembled WGS sequence"/>
</dbReference>
<proteinExistence type="predicted"/>
<dbReference type="GO" id="GO:0006567">
    <property type="term" value="P:L-threonine catabolic process"/>
    <property type="evidence" value="ECO:0007669"/>
    <property type="project" value="TreeGrafter"/>
</dbReference>
<dbReference type="GO" id="GO:0006565">
    <property type="term" value="P:L-serine catabolic process"/>
    <property type="evidence" value="ECO:0007669"/>
    <property type="project" value="TreeGrafter"/>
</dbReference>
<name>A0A5C4WRS5_9ACTN</name>
<dbReference type="Gene3D" id="3.40.50.1100">
    <property type="match status" value="2"/>
</dbReference>
<sequence length="314" mass="32882">MKTPGLSLDSIEQASELIDPSFLHTPQYVHSGLSRRLGRDIAVKVETLNPIGSFKGRGADHFMRSLPPGRQVVCASAGNFGQAIAYAARARQIGVTVFAATTANQAKVAAMRDLGARVELAGADFDAAKAEARAYADRHPECLFVEDGDDPRIAEGAGTIAVELAPMDVGTLLVPVGNGALISGIGCWMKARSPRTRIVGVCAAAAPAMAHSWREGRPVPSQEAATMADGIAVREPVPAAVDWMRDYVDDVVMVPEEAILRAVHVVRDTLGLLVEPSGAVGVAGALQHDFADGPLATIITGGNLSDAFRAELTS</sequence>
<keyword evidence="6" id="KW-1185">Reference proteome</keyword>
<comment type="caution">
    <text evidence="5">The sequence shown here is derived from an EMBL/GenBank/DDBJ whole genome shotgun (WGS) entry which is preliminary data.</text>
</comment>
<gene>
    <name evidence="5" type="ORF">FH608_006010</name>
</gene>
<keyword evidence="3" id="KW-0456">Lyase</keyword>
<comment type="cofactor">
    <cofactor evidence="1">
        <name>pyridoxal 5'-phosphate</name>
        <dbReference type="ChEBI" id="CHEBI:597326"/>
    </cofactor>
</comment>
<evidence type="ECO:0000256" key="2">
    <source>
        <dbReference type="ARBA" id="ARBA00022898"/>
    </source>
</evidence>
<dbReference type="InterPro" id="IPR036052">
    <property type="entry name" value="TrpB-like_PALP_sf"/>
</dbReference>
<dbReference type="EMBL" id="VDLX02000002">
    <property type="protein sequence ID" value="KAB8196316.1"/>
    <property type="molecule type" value="Genomic_DNA"/>
</dbReference>
<dbReference type="GO" id="GO:0004794">
    <property type="term" value="F:threonine deaminase activity"/>
    <property type="evidence" value="ECO:0007669"/>
    <property type="project" value="TreeGrafter"/>
</dbReference>
<evidence type="ECO:0000313" key="5">
    <source>
        <dbReference type="EMBL" id="KAB8196316.1"/>
    </source>
</evidence>
<evidence type="ECO:0000313" key="6">
    <source>
        <dbReference type="Proteomes" id="UP000312512"/>
    </source>
</evidence>
<dbReference type="GO" id="GO:0009097">
    <property type="term" value="P:isoleucine biosynthetic process"/>
    <property type="evidence" value="ECO:0007669"/>
    <property type="project" value="TreeGrafter"/>
</dbReference>
<dbReference type="SUPFAM" id="SSF53686">
    <property type="entry name" value="Tryptophan synthase beta subunit-like PLP-dependent enzymes"/>
    <property type="match status" value="1"/>
</dbReference>
<keyword evidence="2" id="KW-0663">Pyridoxal phosphate</keyword>
<dbReference type="GO" id="GO:0003941">
    <property type="term" value="F:L-serine ammonia-lyase activity"/>
    <property type="evidence" value="ECO:0007669"/>
    <property type="project" value="TreeGrafter"/>
</dbReference>